<evidence type="ECO:0000259" key="11">
    <source>
        <dbReference type="PROSITE" id="PS51194"/>
    </source>
</evidence>
<evidence type="ECO:0000256" key="3">
    <source>
        <dbReference type="ARBA" id="ARBA00022490"/>
    </source>
</evidence>
<dbReference type="InterPro" id="IPR027417">
    <property type="entry name" value="P-loop_NTPase"/>
</dbReference>
<dbReference type="GO" id="GO:0016787">
    <property type="term" value="F:hydrolase activity"/>
    <property type="evidence" value="ECO:0007669"/>
    <property type="project" value="UniProtKB-KW"/>
</dbReference>
<accession>J5TI13</accession>
<evidence type="ECO:0000256" key="5">
    <source>
        <dbReference type="ARBA" id="ARBA00022801"/>
    </source>
</evidence>
<dbReference type="PROSITE" id="PS51194">
    <property type="entry name" value="HELICASE_CTER"/>
    <property type="match status" value="1"/>
</dbReference>
<evidence type="ECO:0000256" key="6">
    <source>
        <dbReference type="ARBA" id="ARBA00022806"/>
    </source>
</evidence>
<dbReference type="FunFam" id="3.40.50.300:FF:000354">
    <property type="entry name" value="ATP-dependent RNA helicase SKI2"/>
    <property type="match status" value="1"/>
</dbReference>
<dbReference type="AlphaFoldDB" id="J5TI13"/>
<dbReference type="OrthoDB" id="64767at2759"/>
<feature type="region of interest" description="Disordered" evidence="9">
    <location>
        <begin position="486"/>
        <end position="573"/>
    </location>
</feature>
<comment type="caution">
    <text evidence="12">The sequence shown here is derived from an EMBL/GenBank/DDBJ whole genome shotgun (WGS) entry which is preliminary data.</text>
</comment>
<feature type="domain" description="Helicase C-terminal" evidence="11">
    <location>
        <begin position="585"/>
        <end position="746"/>
    </location>
</feature>
<dbReference type="Gene3D" id="3.40.50.300">
    <property type="entry name" value="P-loop containing nucleotide triphosphate hydrolases"/>
    <property type="match status" value="3"/>
</dbReference>
<feature type="compositionally biased region" description="Basic and acidic residues" evidence="9">
    <location>
        <begin position="486"/>
        <end position="497"/>
    </location>
</feature>
<dbReference type="InterPro" id="IPR014001">
    <property type="entry name" value="Helicase_ATP-bd"/>
</dbReference>
<dbReference type="RefSeq" id="XP_014182277.1">
    <property type="nucleotide sequence ID" value="XM_014326802.1"/>
</dbReference>
<dbReference type="Pfam" id="PF17911">
    <property type="entry name" value="Ski2_N"/>
    <property type="match status" value="1"/>
</dbReference>
<feature type="region of interest" description="Disordered" evidence="9">
    <location>
        <begin position="184"/>
        <end position="222"/>
    </location>
</feature>
<dbReference type="InterPro" id="IPR040801">
    <property type="entry name" value="Ski2_N"/>
</dbReference>
<dbReference type="Gene3D" id="1.20.1500.20">
    <property type="match status" value="1"/>
</dbReference>
<dbReference type="PROSITE" id="PS51192">
    <property type="entry name" value="HELICASE_ATP_BIND_1"/>
    <property type="match status" value="1"/>
</dbReference>
<dbReference type="EMBL" id="ALBS01000077">
    <property type="protein sequence ID" value="EJT50996.1"/>
    <property type="molecule type" value="Genomic_DNA"/>
</dbReference>
<dbReference type="GO" id="GO:0070478">
    <property type="term" value="P:nuclear-transcribed mRNA catabolic process, 3'-5' exonucleolytic nonsense-mediated decay"/>
    <property type="evidence" value="ECO:0007669"/>
    <property type="project" value="TreeGrafter"/>
</dbReference>
<dbReference type="KEGG" id="tasa:A1Q1_07790"/>
<dbReference type="InterPro" id="IPR048392">
    <property type="entry name" value="MTR4-like_stalk"/>
</dbReference>
<dbReference type="Pfam" id="PF21408">
    <property type="entry name" value="MTR4-like_stalk"/>
    <property type="match status" value="1"/>
</dbReference>
<dbReference type="HOGENOM" id="CLU_002902_1_4_1"/>
<evidence type="ECO:0000313" key="13">
    <source>
        <dbReference type="Proteomes" id="UP000002748"/>
    </source>
</evidence>
<dbReference type="Pfam" id="PF00271">
    <property type="entry name" value="Helicase_C"/>
    <property type="match status" value="1"/>
</dbReference>
<dbReference type="SUPFAM" id="SSF52540">
    <property type="entry name" value="P-loop containing nucleoside triphosphate hydrolases"/>
    <property type="match status" value="1"/>
</dbReference>
<keyword evidence="5" id="KW-0378">Hydrolase</keyword>
<evidence type="ECO:0000313" key="12">
    <source>
        <dbReference type="EMBL" id="EJT50996.1"/>
    </source>
</evidence>
<dbReference type="InterPro" id="IPR011545">
    <property type="entry name" value="DEAD/DEAH_box_helicase_dom"/>
</dbReference>
<dbReference type="InterPro" id="IPR016438">
    <property type="entry name" value="SKI2-like"/>
</dbReference>
<dbReference type="GeneID" id="25991302"/>
<evidence type="ECO:0000256" key="1">
    <source>
        <dbReference type="ARBA" id="ARBA00004496"/>
    </source>
</evidence>
<protein>
    <recommendedName>
        <fullName evidence="14">Antiviral helicase SKI2</fullName>
    </recommendedName>
</protein>
<dbReference type="Pfam" id="PF00270">
    <property type="entry name" value="DEAD"/>
    <property type="match status" value="1"/>
</dbReference>
<proteinExistence type="inferred from homology"/>
<dbReference type="VEuPathDB" id="FungiDB:A1Q1_07790"/>
<evidence type="ECO:0000256" key="4">
    <source>
        <dbReference type="ARBA" id="ARBA00022741"/>
    </source>
</evidence>
<dbReference type="Pfam" id="PF08148">
    <property type="entry name" value="DSHCT"/>
    <property type="match status" value="1"/>
</dbReference>
<sequence>MVQATEESTLSPERFLELLQAAAHPTESDLPSETLAESLGISALPTGQEAIDLVKKDVLSPPKDLAGPDLWRWQAPLPCPVPLPALPLDTRPPTHMVAPSFKGIDGTFTKWRDALAPKPPAHPSLSSSMQREPAAAQNFVRGKSTNAPFLPGGLEPAITYEEAEEELEEEDGWKTRAPGFRRGVQLEGDQNMTTKAKRKTRGGDDPSLQVSRLGDDETTEPGERALVPAAKNVDDLLPIGRLPAPPPARKQFEKVAGKQEWAHVVDVNKELVNFHELVPEMARQYPFELDNFQKEAVYRLEMGDSVFVAAHTSAGKTVVAEAIYTSPIKALSNQKFRDFKQTFDPSTVGILTGDVQINPEGSCLIMTTEILRSMLYKGADLIRDVEFVIFDEVHYVNDAERGVVWEEVIIMLPEHVNIILLSATVPNTKEFADWVGRTKRKNIYVISTPMRPVPLEHYLWAGKEIHKIVDSKGQFLGSGYKSAGDALRRKQDKEREAAGLPPLTRTGGRGGAPVKARDLPTGRSAPFSRVGGGRSHTNRGGGQGAPAPANGGRGGGGGGRGGRGGGRPGGRGQLDQNVWTHLIAYLRKNHLLPVVNFVFSKKRCEEYAQTLSTTDLCDSKEKSEVHVTWERALTRLKEVVEILFARGLVKVLFATETFAMGVNMPAKSVVFSGIRKHDGTTFRNLLPGEYTQMAGRAGRRGLDTTGTVIILNGGDELPAQQELQEMMLGVPNRLTSQFRLTYNMILNLLRVEALRVEEMIKRSFSENAAQKLAPEQQKQIEKILAKLPNVECPTCKPDIEAYYDLSAEIVRVNTSMMNQAAWAPGKHLVPGRIVLIRDARFPGNVAIILRNAPSVVREGVKSDARAYHVLILATKQQIADASKPELKDSELAPRWPPVLSPSTAQNPRYWLTAIESSSIGFVTDRLLKVDVNGILDKRQKEPALKAMNELVKVQEDITSGGELNEVDWARLSKLEFQEQLRNRISLADRVSKLGCQLCKNFEEDNLELLPDYESRVEVLKELSFIDENSTVLLKGRVACEINSAPELILTELILDNILADYTPEEAVALLSVFVFVEKTESVPEIPPRIAQGLDTIYAIADNVENCQLRRNVVFDDFREKYKPGLVEVVYEWARGMPFSEITNLTDVPEGTIVRVITRLDETCREVRDAARVIGDAELFQKMEEAQALIKRDIVFAASLYL</sequence>
<evidence type="ECO:0000256" key="9">
    <source>
        <dbReference type="SAM" id="MobiDB-lite"/>
    </source>
</evidence>
<evidence type="ECO:0000256" key="8">
    <source>
        <dbReference type="ARBA" id="ARBA00022884"/>
    </source>
</evidence>
<feature type="compositionally biased region" description="Gly residues" evidence="9">
    <location>
        <begin position="551"/>
        <end position="572"/>
    </location>
</feature>
<reference evidence="12 13" key="1">
    <citation type="journal article" date="2012" name="Eukaryot. Cell">
        <title>Draft genome sequence of CBS 2479, the standard type strain of Trichosporon asahii.</title>
        <authorList>
            <person name="Yang R.Y."/>
            <person name="Li H.T."/>
            <person name="Zhu H."/>
            <person name="Zhou G.P."/>
            <person name="Wang M."/>
            <person name="Wang L."/>
        </authorList>
    </citation>
    <scope>NUCLEOTIDE SEQUENCE [LARGE SCALE GENOMIC DNA]</scope>
    <source>
        <strain evidence="13">ATCC 90039 / CBS 2479 / JCM 2466 / KCTC 7840 / NCYC 2677 / UAMH 7654</strain>
    </source>
</reference>
<dbReference type="GO" id="GO:0003724">
    <property type="term" value="F:RNA helicase activity"/>
    <property type="evidence" value="ECO:0007669"/>
    <property type="project" value="InterPro"/>
</dbReference>
<dbReference type="FunFam" id="1.10.3380.30:FF:000001">
    <property type="entry name" value="Ski2 ATP-dependent RNA helicase"/>
    <property type="match status" value="1"/>
</dbReference>
<dbReference type="GO" id="GO:0003723">
    <property type="term" value="F:RNA binding"/>
    <property type="evidence" value="ECO:0007669"/>
    <property type="project" value="UniProtKB-KW"/>
</dbReference>
<dbReference type="GO" id="GO:0055087">
    <property type="term" value="C:Ski complex"/>
    <property type="evidence" value="ECO:0007669"/>
    <property type="project" value="TreeGrafter"/>
</dbReference>
<dbReference type="SMART" id="SM00487">
    <property type="entry name" value="DEXDc"/>
    <property type="match status" value="1"/>
</dbReference>
<keyword evidence="8" id="KW-0694">RNA-binding</keyword>
<keyword evidence="4" id="KW-0547">Nucleotide-binding</keyword>
<keyword evidence="6" id="KW-0347">Helicase</keyword>
<evidence type="ECO:0000259" key="10">
    <source>
        <dbReference type="PROSITE" id="PS51192"/>
    </source>
</evidence>
<dbReference type="Proteomes" id="UP000002748">
    <property type="component" value="Unassembled WGS sequence"/>
</dbReference>
<feature type="compositionally biased region" description="Gly residues" evidence="9">
    <location>
        <begin position="530"/>
        <end position="544"/>
    </location>
</feature>
<dbReference type="PANTHER" id="PTHR12131">
    <property type="entry name" value="ATP-DEPENDENT RNA AND DNA HELICASE"/>
    <property type="match status" value="1"/>
</dbReference>
<dbReference type="SMART" id="SM01142">
    <property type="entry name" value="DSHCT"/>
    <property type="match status" value="1"/>
</dbReference>
<organism evidence="12 13">
    <name type="scientific">Trichosporon asahii var. asahii (strain ATCC 90039 / CBS 2479 / JCM 2466 / KCTC 7840 / NBRC 103889/ NCYC 2677 / UAMH 7654)</name>
    <name type="common">Yeast</name>
    <dbReference type="NCBI Taxonomy" id="1186058"/>
    <lineage>
        <taxon>Eukaryota</taxon>
        <taxon>Fungi</taxon>
        <taxon>Dikarya</taxon>
        <taxon>Basidiomycota</taxon>
        <taxon>Agaricomycotina</taxon>
        <taxon>Tremellomycetes</taxon>
        <taxon>Trichosporonales</taxon>
        <taxon>Trichosporonaceae</taxon>
        <taxon>Trichosporon</taxon>
    </lineage>
</organism>
<evidence type="ECO:0000256" key="7">
    <source>
        <dbReference type="ARBA" id="ARBA00022840"/>
    </source>
</evidence>
<dbReference type="PANTHER" id="PTHR12131:SF1">
    <property type="entry name" value="ATP-DEPENDENT RNA HELICASE SUPV3L1, MITOCHONDRIAL-RELATED"/>
    <property type="match status" value="1"/>
</dbReference>
<comment type="similarity">
    <text evidence="2">Belongs to the helicase family. SKI2 subfamily.</text>
</comment>
<dbReference type="InterPro" id="IPR012961">
    <property type="entry name" value="Ski2/MTR4_C"/>
</dbReference>
<evidence type="ECO:0000256" key="2">
    <source>
        <dbReference type="ARBA" id="ARBA00010140"/>
    </source>
</evidence>
<dbReference type="SMART" id="SM00490">
    <property type="entry name" value="HELICc"/>
    <property type="match status" value="1"/>
</dbReference>
<dbReference type="CDD" id="cd18795">
    <property type="entry name" value="SF2_C_Ski2"/>
    <property type="match status" value="1"/>
</dbReference>
<name>J5TI13_TRIAS</name>
<gene>
    <name evidence="12" type="ORF">A1Q1_07790</name>
</gene>
<dbReference type="PIRSF" id="PIRSF005198">
    <property type="entry name" value="Antiviral_helicase_SKI2"/>
    <property type="match status" value="1"/>
</dbReference>
<comment type="subcellular location">
    <subcellularLocation>
        <location evidence="1">Cytoplasm</location>
    </subcellularLocation>
</comment>
<feature type="domain" description="Helicase ATP-binding" evidence="10">
    <location>
        <begin position="297"/>
        <end position="443"/>
    </location>
</feature>
<keyword evidence="7" id="KW-0067">ATP-binding</keyword>
<dbReference type="Gene3D" id="1.10.3380.30">
    <property type="match status" value="1"/>
</dbReference>
<evidence type="ECO:0008006" key="14">
    <source>
        <dbReference type="Google" id="ProtNLM"/>
    </source>
</evidence>
<dbReference type="InterPro" id="IPR050699">
    <property type="entry name" value="RNA-DNA_Helicase"/>
</dbReference>
<dbReference type="InterPro" id="IPR001650">
    <property type="entry name" value="Helicase_C-like"/>
</dbReference>
<dbReference type="GO" id="GO:0005524">
    <property type="term" value="F:ATP binding"/>
    <property type="evidence" value="ECO:0007669"/>
    <property type="project" value="UniProtKB-KW"/>
</dbReference>
<keyword evidence="3" id="KW-0963">Cytoplasm</keyword>